<feature type="region of interest" description="Disordered" evidence="1">
    <location>
        <begin position="53"/>
        <end position="107"/>
    </location>
</feature>
<name>A0A7J7VMI4_PIPKU</name>
<comment type="caution">
    <text evidence="2">The sequence shown here is derived from an EMBL/GenBank/DDBJ whole genome shotgun (WGS) entry which is preliminary data.</text>
</comment>
<evidence type="ECO:0000313" key="2">
    <source>
        <dbReference type="EMBL" id="KAF6326447.1"/>
    </source>
</evidence>
<evidence type="ECO:0000256" key="1">
    <source>
        <dbReference type="SAM" id="MobiDB-lite"/>
    </source>
</evidence>
<organism evidence="2 3">
    <name type="scientific">Pipistrellus kuhlii</name>
    <name type="common">Kuhl's pipistrelle</name>
    <dbReference type="NCBI Taxonomy" id="59472"/>
    <lineage>
        <taxon>Eukaryota</taxon>
        <taxon>Metazoa</taxon>
        <taxon>Chordata</taxon>
        <taxon>Craniata</taxon>
        <taxon>Vertebrata</taxon>
        <taxon>Euteleostomi</taxon>
        <taxon>Mammalia</taxon>
        <taxon>Eutheria</taxon>
        <taxon>Laurasiatheria</taxon>
        <taxon>Chiroptera</taxon>
        <taxon>Yangochiroptera</taxon>
        <taxon>Vespertilionidae</taxon>
        <taxon>Pipistrellus</taxon>
    </lineage>
</organism>
<accession>A0A7J7VMI4</accession>
<proteinExistence type="predicted"/>
<gene>
    <name evidence="2" type="ORF">mPipKuh1_008441</name>
</gene>
<dbReference type="Proteomes" id="UP000558488">
    <property type="component" value="Unassembled WGS sequence"/>
</dbReference>
<reference evidence="2 3" key="1">
    <citation type="journal article" date="2020" name="Nature">
        <title>Six reference-quality genomes reveal evolution of bat adaptations.</title>
        <authorList>
            <person name="Jebb D."/>
            <person name="Huang Z."/>
            <person name="Pippel M."/>
            <person name="Hughes G.M."/>
            <person name="Lavrichenko K."/>
            <person name="Devanna P."/>
            <person name="Winkler S."/>
            <person name="Jermiin L.S."/>
            <person name="Skirmuntt E.C."/>
            <person name="Katzourakis A."/>
            <person name="Burkitt-Gray L."/>
            <person name="Ray D.A."/>
            <person name="Sullivan K.A.M."/>
            <person name="Roscito J.G."/>
            <person name="Kirilenko B.M."/>
            <person name="Davalos L.M."/>
            <person name="Corthals A.P."/>
            <person name="Power M.L."/>
            <person name="Jones G."/>
            <person name="Ransome R.D."/>
            <person name="Dechmann D.K.N."/>
            <person name="Locatelli A.G."/>
            <person name="Puechmaille S.J."/>
            <person name="Fedrigo O."/>
            <person name="Jarvis E.D."/>
            <person name="Hiller M."/>
            <person name="Vernes S.C."/>
            <person name="Myers E.W."/>
            <person name="Teeling E.C."/>
        </authorList>
    </citation>
    <scope>NUCLEOTIDE SEQUENCE [LARGE SCALE GENOMIC DNA]</scope>
    <source>
        <strain evidence="2">MPipKuh1</strain>
        <tissue evidence="2">Flight muscle</tissue>
    </source>
</reference>
<feature type="compositionally biased region" description="Basic and acidic residues" evidence="1">
    <location>
        <begin position="11"/>
        <end position="25"/>
    </location>
</feature>
<dbReference type="AlphaFoldDB" id="A0A7J7VMI4"/>
<sequence>MLRAPGQGQARTREARRASSPEAGKDAAGNVQITGTKGCVLFFRLNEMCNCPSSPCVSSRSDGAPGTVLGGGSREEGGGRAHGGAGPEPRATGGRETMKQAGGPGNDWEMPMWVLQMSREPWEAFGLNFINIAKANQQFSTFFISCYTCTNY</sequence>
<evidence type="ECO:0000313" key="3">
    <source>
        <dbReference type="Proteomes" id="UP000558488"/>
    </source>
</evidence>
<feature type="region of interest" description="Disordered" evidence="1">
    <location>
        <begin position="1"/>
        <end position="29"/>
    </location>
</feature>
<dbReference type="EMBL" id="JACAGB010000014">
    <property type="protein sequence ID" value="KAF6326447.1"/>
    <property type="molecule type" value="Genomic_DNA"/>
</dbReference>
<keyword evidence="3" id="KW-1185">Reference proteome</keyword>
<protein>
    <submittedName>
        <fullName evidence="2">Uncharacterized protein</fullName>
    </submittedName>
</protein>